<dbReference type="PROSITE" id="PS51257">
    <property type="entry name" value="PROKAR_LIPOPROTEIN"/>
    <property type="match status" value="1"/>
</dbReference>
<gene>
    <name evidence="4" type="ORF">M0812_28505</name>
</gene>
<evidence type="ECO:0000313" key="4">
    <source>
        <dbReference type="EMBL" id="KAJ3426057.1"/>
    </source>
</evidence>
<dbReference type="InterPro" id="IPR011048">
    <property type="entry name" value="Haem_d1_sf"/>
</dbReference>
<feature type="signal peptide" evidence="3">
    <location>
        <begin position="1"/>
        <end position="17"/>
    </location>
</feature>
<keyword evidence="2" id="KW-0812">Transmembrane</keyword>
<reference evidence="4" key="1">
    <citation type="submission" date="2022-08" db="EMBL/GenBank/DDBJ databases">
        <title>Novel sulphate-reducing endosymbionts in the free-living metamonad Anaeramoeba.</title>
        <authorList>
            <person name="Jerlstrom-Hultqvist J."/>
            <person name="Cepicka I."/>
            <person name="Gallot-Lavallee L."/>
            <person name="Salas-Leiva D."/>
            <person name="Curtis B.A."/>
            <person name="Zahonova K."/>
            <person name="Pipaliya S."/>
            <person name="Dacks J."/>
            <person name="Roger A.J."/>
        </authorList>
    </citation>
    <scope>NUCLEOTIDE SEQUENCE</scope>
    <source>
        <strain evidence="4">Busselton2</strain>
    </source>
</reference>
<feature type="chain" id="PRO_5043507679" evidence="3">
    <location>
        <begin position="18"/>
        <end position="656"/>
    </location>
</feature>
<feature type="region of interest" description="Disordered" evidence="1">
    <location>
        <begin position="585"/>
        <end position="605"/>
    </location>
</feature>
<protein>
    <submittedName>
        <fullName evidence="4">Uncharacterized protein</fullName>
    </submittedName>
</protein>
<keyword evidence="3" id="KW-0732">Signal</keyword>
<comment type="caution">
    <text evidence="4">The sequence shown here is derived from an EMBL/GenBank/DDBJ whole genome shotgun (WGS) entry which is preliminary data.</text>
</comment>
<evidence type="ECO:0000256" key="1">
    <source>
        <dbReference type="SAM" id="MobiDB-lite"/>
    </source>
</evidence>
<accession>A0AAV7Y8B7</accession>
<evidence type="ECO:0000313" key="5">
    <source>
        <dbReference type="Proteomes" id="UP001146793"/>
    </source>
</evidence>
<dbReference type="SUPFAM" id="SSF51004">
    <property type="entry name" value="C-terminal (heme d1) domain of cytochrome cd1-nitrite reductase"/>
    <property type="match status" value="1"/>
</dbReference>
<evidence type="ECO:0000256" key="3">
    <source>
        <dbReference type="SAM" id="SignalP"/>
    </source>
</evidence>
<feature type="transmembrane region" description="Helical" evidence="2">
    <location>
        <begin position="613"/>
        <end position="637"/>
    </location>
</feature>
<proteinExistence type="predicted"/>
<keyword evidence="2" id="KW-0472">Membrane</keyword>
<keyword evidence="2" id="KW-1133">Transmembrane helix</keyword>
<feature type="compositionally biased region" description="Acidic residues" evidence="1">
    <location>
        <begin position="585"/>
        <end position="594"/>
    </location>
</feature>
<dbReference type="EMBL" id="JANTQA010000070">
    <property type="protein sequence ID" value="KAJ3426057.1"/>
    <property type="molecule type" value="Genomic_DNA"/>
</dbReference>
<sequence length="656" mass="73763">MKINILILITLLGLVSCMHDGRLCCRSRHDTYYENKGAFKCTGAVYIPANNHNFYVDTYGQVGWENNTETTCGHYGTTNVLRFFPIGGKPNGENKKFEGVTTKGDADMVYILEVDQSSATHWVHFFDTNDWKIVHSVEIADIPLNTSKSNHWGAGGITWVPDGTKEGRFLIGSHNDGKIYAYKIGNDRTQKDGILIDSFYLENTFDSDEPVYDLSDLSYEFNDKKLWSLWHDGFWGFYVHEINEAGVPGEFFSKKAALANKVGGSPPYLHEGLAVQHIEGGLSNKIWIGDEHRTIYQISWSYKDTGFHECNWVQERIIGCCYSDGPCQEVSERTCRATGGSMVGKSCEVETCNKSPYYSQGCPLDTYYQQDEENCVPCFKNSVTSRGDSPGCHECTFDVENDPHPMCSSCKVGYYNYDSDCFACDENSFDEVVSGIATCQECHYNKKVICEKCENGVVENGLCVACKDESRGIPQCSDCTIDGSQLTCTGCFQGYYFQDGICKKCSDVISGCTDCELDDSKKLICLDCDSFLRENGCVDECEYGQHNRYQSYVAETYYRDICVDCETDNWGNDCYEYNLNKDNEEPDDDIDGVEDSSKIKADDDDESSTANLIGLWVVLALVGVLSIIAIVTKIYMVRTMTSWFDLKLKAKMKLHL</sequence>
<dbReference type="AlphaFoldDB" id="A0AAV7Y8B7"/>
<organism evidence="4 5">
    <name type="scientific">Anaeramoeba flamelloides</name>
    <dbReference type="NCBI Taxonomy" id="1746091"/>
    <lineage>
        <taxon>Eukaryota</taxon>
        <taxon>Metamonada</taxon>
        <taxon>Anaeramoebidae</taxon>
        <taxon>Anaeramoeba</taxon>
    </lineage>
</organism>
<evidence type="ECO:0000256" key="2">
    <source>
        <dbReference type="SAM" id="Phobius"/>
    </source>
</evidence>
<dbReference type="Proteomes" id="UP001146793">
    <property type="component" value="Unassembled WGS sequence"/>
</dbReference>
<name>A0AAV7Y8B7_9EUKA</name>